<feature type="region of interest" description="Disordered" evidence="1">
    <location>
        <begin position="1"/>
        <end position="109"/>
    </location>
</feature>
<evidence type="ECO:0000256" key="1">
    <source>
        <dbReference type="SAM" id="MobiDB-lite"/>
    </source>
</evidence>
<dbReference type="AlphaFoldDB" id="A0AAD3DCB0"/>
<comment type="caution">
    <text evidence="2">The sequence shown here is derived from an EMBL/GenBank/DDBJ whole genome shotgun (WGS) entry which is preliminary data.</text>
</comment>
<name>A0AAD3DCB0_9STRA</name>
<organism evidence="2 3">
    <name type="scientific">Chaetoceros tenuissimus</name>
    <dbReference type="NCBI Taxonomy" id="426638"/>
    <lineage>
        <taxon>Eukaryota</taxon>
        <taxon>Sar</taxon>
        <taxon>Stramenopiles</taxon>
        <taxon>Ochrophyta</taxon>
        <taxon>Bacillariophyta</taxon>
        <taxon>Coscinodiscophyceae</taxon>
        <taxon>Chaetocerotophycidae</taxon>
        <taxon>Chaetocerotales</taxon>
        <taxon>Chaetocerotaceae</taxon>
        <taxon>Chaetoceros</taxon>
    </lineage>
</organism>
<accession>A0AAD3DCB0</accession>
<evidence type="ECO:0000313" key="3">
    <source>
        <dbReference type="Proteomes" id="UP001054902"/>
    </source>
</evidence>
<dbReference type="EMBL" id="BLLK01000069">
    <property type="protein sequence ID" value="GFH60666.1"/>
    <property type="molecule type" value="Genomic_DNA"/>
</dbReference>
<evidence type="ECO:0000313" key="2">
    <source>
        <dbReference type="EMBL" id="GFH60666.1"/>
    </source>
</evidence>
<reference evidence="2 3" key="1">
    <citation type="journal article" date="2021" name="Sci. Rep.">
        <title>The genome of the diatom Chaetoceros tenuissimus carries an ancient integrated fragment of an extant virus.</title>
        <authorList>
            <person name="Hongo Y."/>
            <person name="Kimura K."/>
            <person name="Takaki Y."/>
            <person name="Yoshida Y."/>
            <person name="Baba S."/>
            <person name="Kobayashi G."/>
            <person name="Nagasaki K."/>
            <person name="Hano T."/>
            <person name="Tomaru Y."/>
        </authorList>
    </citation>
    <scope>NUCLEOTIDE SEQUENCE [LARGE SCALE GENOMIC DNA]</scope>
    <source>
        <strain evidence="2 3">NIES-3715</strain>
    </source>
</reference>
<protein>
    <submittedName>
        <fullName evidence="2">Uncharacterized protein</fullName>
    </submittedName>
</protein>
<feature type="compositionally biased region" description="Basic and acidic residues" evidence="1">
    <location>
        <begin position="1"/>
        <end position="11"/>
    </location>
</feature>
<sequence>MQASHDHDRHTLAVSENRMNTDYTTMKDSDSNTLEEGSGSQITIPIRENTSGQEGEERQQKQDTSNDKLGHQSTSPHEQEDDYKTKEVRNLARSVEMPLKETKTGRKKA</sequence>
<gene>
    <name evidence="2" type="ORF">CTEN210_17142</name>
</gene>
<feature type="compositionally biased region" description="Polar residues" evidence="1">
    <location>
        <begin position="31"/>
        <end position="53"/>
    </location>
</feature>
<dbReference type="Proteomes" id="UP001054902">
    <property type="component" value="Unassembled WGS sequence"/>
</dbReference>
<feature type="compositionally biased region" description="Basic and acidic residues" evidence="1">
    <location>
        <begin position="55"/>
        <end position="70"/>
    </location>
</feature>
<proteinExistence type="predicted"/>
<keyword evidence="3" id="KW-1185">Reference proteome</keyword>
<feature type="compositionally biased region" description="Basic and acidic residues" evidence="1">
    <location>
        <begin position="98"/>
        <end position="109"/>
    </location>
</feature>